<evidence type="ECO:0000313" key="9">
    <source>
        <dbReference type="Proteomes" id="UP000249293"/>
    </source>
</evidence>
<name>A0A2U9R7Z0_PICKU</name>
<feature type="compositionally biased region" description="Polar residues" evidence="6">
    <location>
        <begin position="322"/>
        <end position="348"/>
    </location>
</feature>
<feature type="region of interest" description="Disordered" evidence="6">
    <location>
        <begin position="583"/>
        <end position="658"/>
    </location>
</feature>
<evidence type="ECO:0000256" key="5">
    <source>
        <dbReference type="ARBA" id="ARBA00049660"/>
    </source>
</evidence>
<keyword evidence="3 7" id="KW-1133">Transmembrane helix</keyword>
<dbReference type="OrthoDB" id="4829at2759"/>
<organism evidence="8 9">
    <name type="scientific">Pichia kudriavzevii</name>
    <name type="common">Yeast</name>
    <name type="synonym">Issatchenkia orientalis</name>
    <dbReference type="NCBI Taxonomy" id="4909"/>
    <lineage>
        <taxon>Eukaryota</taxon>
        <taxon>Fungi</taxon>
        <taxon>Dikarya</taxon>
        <taxon>Ascomycota</taxon>
        <taxon>Saccharomycotina</taxon>
        <taxon>Pichiomycetes</taxon>
        <taxon>Pichiales</taxon>
        <taxon>Pichiaceae</taxon>
        <taxon>Pichia</taxon>
    </lineage>
</organism>
<feature type="compositionally biased region" description="Low complexity" evidence="6">
    <location>
        <begin position="361"/>
        <end position="375"/>
    </location>
</feature>
<feature type="compositionally biased region" description="Basic and acidic residues" evidence="6">
    <location>
        <begin position="632"/>
        <end position="647"/>
    </location>
</feature>
<feature type="region of interest" description="Disordered" evidence="6">
    <location>
        <begin position="299"/>
        <end position="493"/>
    </location>
</feature>
<evidence type="ECO:0000256" key="6">
    <source>
        <dbReference type="SAM" id="MobiDB-lite"/>
    </source>
</evidence>
<feature type="compositionally biased region" description="Acidic residues" evidence="6">
    <location>
        <begin position="455"/>
        <end position="467"/>
    </location>
</feature>
<comment type="subcellular location">
    <subcellularLocation>
        <location evidence="1">Membrane</location>
        <topology evidence="1">Multi-pass membrane protein</topology>
    </subcellularLocation>
</comment>
<dbReference type="EMBL" id="CP028776">
    <property type="protein sequence ID" value="AWU77371.1"/>
    <property type="molecule type" value="Genomic_DNA"/>
</dbReference>
<dbReference type="GO" id="GO:0005886">
    <property type="term" value="C:plasma membrane"/>
    <property type="evidence" value="ECO:0007669"/>
    <property type="project" value="TreeGrafter"/>
</dbReference>
<keyword evidence="9" id="KW-1185">Reference proteome</keyword>
<feature type="transmembrane region" description="Helical" evidence="7">
    <location>
        <begin position="29"/>
        <end position="53"/>
    </location>
</feature>
<feature type="compositionally biased region" description="Low complexity" evidence="6">
    <location>
        <begin position="620"/>
        <end position="631"/>
    </location>
</feature>
<evidence type="ECO:0000256" key="2">
    <source>
        <dbReference type="ARBA" id="ARBA00022692"/>
    </source>
</evidence>
<dbReference type="GO" id="GO:0015707">
    <property type="term" value="P:nitrite transport"/>
    <property type="evidence" value="ECO:0007669"/>
    <property type="project" value="TreeGrafter"/>
</dbReference>
<dbReference type="GO" id="GO:0015513">
    <property type="term" value="F:high-affinity secondary active nitrite transmembrane transporter activity"/>
    <property type="evidence" value="ECO:0007669"/>
    <property type="project" value="TreeGrafter"/>
</dbReference>
<comment type="similarity">
    <text evidence="5">Belongs to the FNT transporter (TC 1.A.16) family.</text>
</comment>
<reference evidence="8 9" key="1">
    <citation type="submission" date="2018-06" db="EMBL/GenBank/DDBJ databases">
        <title>Population genomics shows no distinction between pathogenic Candida krusei and environmental Pichia kudriavzevii: One species, four names.</title>
        <authorList>
            <person name="Douglass A.P."/>
            <person name="Offei B."/>
            <person name="Braun-Galleani S."/>
            <person name="Coughlan A.Y."/>
            <person name="Martos A."/>
            <person name="Ortiz-Merino R.A."/>
            <person name="Byrne K.P."/>
            <person name="Wolfe K.H."/>
        </authorList>
    </citation>
    <scope>NUCLEOTIDE SEQUENCE [LARGE SCALE GENOMIC DNA]</scope>
    <source>
        <strain evidence="8 9">CBS573</strain>
    </source>
</reference>
<feature type="transmembrane region" description="Helical" evidence="7">
    <location>
        <begin position="193"/>
        <end position="213"/>
    </location>
</feature>
<dbReference type="InterPro" id="IPR023271">
    <property type="entry name" value="Aquaporin-like"/>
</dbReference>
<evidence type="ECO:0000256" key="3">
    <source>
        <dbReference type="ARBA" id="ARBA00022989"/>
    </source>
</evidence>
<evidence type="ECO:0000256" key="7">
    <source>
        <dbReference type="SAM" id="Phobius"/>
    </source>
</evidence>
<accession>A0A2U9R7Z0</accession>
<dbReference type="PANTHER" id="PTHR30520:SF6">
    <property type="entry name" value="FORMATE_NITRATE FAMILY TRANSPORTER (EUROFUNG)"/>
    <property type="match status" value="1"/>
</dbReference>
<evidence type="ECO:0000256" key="1">
    <source>
        <dbReference type="ARBA" id="ARBA00004141"/>
    </source>
</evidence>
<dbReference type="GeneID" id="40385200"/>
<dbReference type="Gene3D" id="1.20.1080.10">
    <property type="entry name" value="Glycerol uptake facilitator protein"/>
    <property type="match status" value="1"/>
</dbReference>
<dbReference type="VEuPathDB" id="FungiDB:C5L36_0D01100"/>
<dbReference type="KEGG" id="pkz:C5L36_0D01100"/>
<feature type="transmembrane region" description="Helical" evidence="7">
    <location>
        <begin position="65"/>
        <end position="84"/>
    </location>
</feature>
<feature type="transmembrane region" description="Helical" evidence="7">
    <location>
        <begin position="121"/>
        <end position="141"/>
    </location>
</feature>
<evidence type="ECO:0008006" key="10">
    <source>
        <dbReference type="Google" id="ProtNLM"/>
    </source>
</evidence>
<proteinExistence type="inferred from homology"/>
<feature type="compositionally biased region" description="Basic and acidic residues" evidence="6">
    <location>
        <begin position="508"/>
        <end position="534"/>
    </location>
</feature>
<feature type="compositionally biased region" description="Basic and acidic residues" evidence="6">
    <location>
        <begin position="417"/>
        <end position="429"/>
    </location>
</feature>
<dbReference type="RefSeq" id="XP_029322848.1">
    <property type="nucleotide sequence ID" value="XM_029466988.1"/>
</dbReference>
<dbReference type="PANTHER" id="PTHR30520">
    <property type="entry name" value="FORMATE TRANSPORTER-RELATED"/>
    <property type="match status" value="1"/>
</dbReference>
<evidence type="ECO:0000313" key="8">
    <source>
        <dbReference type="EMBL" id="AWU77371.1"/>
    </source>
</evidence>
<feature type="transmembrane region" description="Helical" evidence="7">
    <location>
        <begin position="233"/>
        <end position="260"/>
    </location>
</feature>
<dbReference type="InterPro" id="IPR000292">
    <property type="entry name" value="For/NO2_transpt"/>
</dbReference>
<feature type="transmembrane region" description="Helical" evidence="7">
    <location>
        <begin position="166"/>
        <end position="186"/>
    </location>
</feature>
<dbReference type="STRING" id="4909.A0A2U9R7Z0"/>
<gene>
    <name evidence="8" type="ORF">C5L36_0D01100</name>
</gene>
<feature type="region of interest" description="Disordered" evidence="6">
    <location>
        <begin position="506"/>
        <end position="542"/>
    </location>
</feature>
<sequence length="658" mass="73243">MVDDTYYITPHEAALAVVATAMKKSRLPFYILFINSIMGGFLFSSGGMLHVMCQAGSSGLIPGEYIFVSVAQGAVYSIGLFYVIICGMELFNSNILYFSVGVVRGAVTLMDLIISWFVSFWVNLASSIFVVYVICYCSGVFKEESFVFGTIAIGEVKNSFTFAENILKGVAGNFFVCLAVYLQIMVKPLHVKFLMIFLPIFTFVSMGFSHAVADMFMVPAAIFNNVGYGFGHYFWKMMLPVAIGNIIGGSFFGIVITWYLHLHVIEQDMKKLKLPAYEETDEQPMLNMDSRVVRNPGSHVIPSEEFNSDQSSELKGYEPDETSSISKMTSRRSMNTAQSLRSTRTRTSGYRPGLSRVGTLSSIRSRNSRQIRSPRGVFPVTDMGPPLEKERTIAGPYTPVSPTQSNDIDDIIDDDNSNEKVDETHDRNLNETQGGIETIPDPLANEDAQSAISGDGDDDNIEGEDFSNLEGVSSYVGSNDDDQPLDNPYNPELEKVSSKLMRAITRTVTKDKTQDVEKGAVPKPRDDKSQRNSRDNQYNRFKDNRLFRQFTFGGGGDDQQEIHRRLSDARITRKAAYMSDDIAGTHVNSVDTRVHRQKRPSTASSVNIKPLKPPKPALISKNSKTSGSSASDRWKHFTHDSELDAERPVSFISEKSDH</sequence>
<keyword evidence="2 7" id="KW-0812">Transmembrane</keyword>
<keyword evidence="4 7" id="KW-0472">Membrane</keyword>
<dbReference type="Proteomes" id="UP000249293">
    <property type="component" value="Chromosome 4"/>
</dbReference>
<feature type="compositionally biased region" description="Acidic residues" evidence="6">
    <location>
        <begin position="407"/>
        <end position="416"/>
    </location>
</feature>
<protein>
    <recommendedName>
        <fullName evidence="10">Formate/nitrite transporter</fullName>
    </recommendedName>
</protein>
<dbReference type="AlphaFoldDB" id="A0A2U9R7Z0"/>
<dbReference type="Pfam" id="PF01226">
    <property type="entry name" value="Form_Nir_trans"/>
    <property type="match status" value="1"/>
</dbReference>
<evidence type="ECO:0000256" key="4">
    <source>
        <dbReference type="ARBA" id="ARBA00023136"/>
    </source>
</evidence>